<dbReference type="EMBL" id="BJXX01000232">
    <property type="protein sequence ID" value="GEN36797.1"/>
    <property type="molecule type" value="Genomic_DNA"/>
</dbReference>
<protein>
    <submittedName>
        <fullName evidence="1">Uncharacterized protein</fullName>
    </submittedName>
</protein>
<dbReference type="Proteomes" id="UP000321157">
    <property type="component" value="Unassembled WGS sequence"/>
</dbReference>
<accession>A0A511VD26</accession>
<evidence type="ECO:0000313" key="2">
    <source>
        <dbReference type="Proteomes" id="UP000321157"/>
    </source>
</evidence>
<proteinExistence type="predicted"/>
<keyword evidence="2" id="KW-1185">Reference proteome</keyword>
<reference evidence="1 2" key="1">
    <citation type="submission" date="2019-07" db="EMBL/GenBank/DDBJ databases">
        <title>Whole genome shotgun sequence of Aneurinibacillus danicus NBRC 102444.</title>
        <authorList>
            <person name="Hosoyama A."/>
            <person name="Uohara A."/>
            <person name="Ohji S."/>
            <person name="Ichikawa N."/>
        </authorList>
    </citation>
    <scope>NUCLEOTIDE SEQUENCE [LARGE SCALE GENOMIC DNA]</scope>
    <source>
        <strain evidence="1 2">NBRC 102444</strain>
    </source>
</reference>
<dbReference type="AlphaFoldDB" id="A0A511VD26"/>
<dbReference type="RefSeq" id="WP_174760636.1">
    <property type="nucleotide sequence ID" value="NZ_BJXX01000232.1"/>
</dbReference>
<gene>
    <name evidence="1" type="ORF">ADA01nite_42570</name>
</gene>
<sequence length="83" mass="9387">MSMCPICNGLTHMQHICPSCNHLMEDAGKLESFYDPYSPYREWGDVAMTNGYLDQLAHECMHIFSCSNCGLQITRAVEEIPCP</sequence>
<comment type="caution">
    <text evidence="1">The sequence shown here is derived from an EMBL/GenBank/DDBJ whole genome shotgun (WGS) entry which is preliminary data.</text>
</comment>
<organism evidence="1 2">
    <name type="scientific">Aneurinibacillus danicus</name>
    <dbReference type="NCBI Taxonomy" id="267746"/>
    <lineage>
        <taxon>Bacteria</taxon>
        <taxon>Bacillati</taxon>
        <taxon>Bacillota</taxon>
        <taxon>Bacilli</taxon>
        <taxon>Bacillales</taxon>
        <taxon>Paenibacillaceae</taxon>
        <taxon>Aneurinibacillus group</taxon>
        <taxon>Aneurinibacillus</taxon>
    </lineage>
</organism>
<name>A0A511VD26_9BACL</name>
<evidence type="ECO:0000313" key="1">
    <source>
        <dbReference type="EMBL" id="GEN36797.1"/>
    </source>
</evidence>